<evidence type="ECO:0000259" key="2">
    <source>
        <dbReference type="Pfam" id="PF02538"/>
    </source>
</evidence>
<feature type="region of interest" description="Disordered" evidence="1">
    <location>
        <begin position="667"/>
        <end position="688"/>
    </location>
</feature>
<dbReference type="KEGG" id="cid:P73_2977"/>
<sequence>MTQKISSLRTDSAQLDIFVQRFRSIAEEMGYSLQRTGHTAFVNETADLGVALVTPDGEIFGYPHSIGITMFANLNFRKMIEGFDRFEPGDILICNDPYRSAGLSSHLPDVSLLAPVFSGGELVCFAYAYVHSTDVGGRVAGSLSPSSYEIYQEGIRIPPSHLYRAGELNEELLNLILCNCRIPDDNWGDLKAMVTALRVAERRVDECVEKYGMEGFVDAMRDVLNYSEMRARAVIAGIPDGTYRFSDYLDDDVVSEIPIKFCVALTVAGEEISVDFTGTDSQLRTAFNIYSDGQAHPWLVYTIMFVLLTIDRDIPVNAGLMRSVKVVTEPGSVVNCEAPAAVGLRTTTGVRVQDAIRGALAQALPEVIPAAGAGYIAPIVFTEPDLAKGGLKVNVLEPMVGGTGGHEDGDGLNARDVVDIANLRNSPIEIVENVSGVRILTYALRPDSGGAGKYRGGLGIVFEFEVLEHDCLVTARGQERHRFRPWGLMGGHCGEKASVFIKRAGEDRFEPLDKIDSLNVDCGDILRVLTPGGGGYGSPLERDPAKVVHDLRNGLVSPEAAHDIYGVIVHDGALDQVATERLRREKAAQERTEMFNYGAERDAYEAVWTAEAWSRLIGHVFTLPVPLRASMRRRLWTAAQRLSDERNGGALSAADIDRCWRETVPAGIAQGGSTAGGAASRPEVSKAS</sequence>
<dbReference type="EMBL" id="CP004393">
    <property type="protein sequence ID" value="AJE47692.1"/>
    <property type="molecule type" value="Genomic_DNA"/>
</dbReference>
<evidence type="ECO:0000256" key="1">
    <source>
        <dbReference type="SAM" id="MobiDB-lite"/>
    </source>
</evidence>
<dbReference type="Proteomes" id="UP000031521">
    <property type="component" value="Chromosome"/>
</dbReference>
<organism evidence="3 4">
    <name type="scientific">Celeribacter indicus</name>
    <dbReference type="NCBI Taxonomy" id="1208324"/>
    <lineage>
        <taxon>Bacteria</taxon>
        <taxon>Pseudomonadati</taxon>
        <taxon>Pseudomonadota</taxon>
        <taxon>Alphaproteobacteria</taxon>
        <taxon>Rhodobacterales</taxon>
        <taxon>Roseobacteraceae</taxon>
        <taxon>Celeribacter</taxon>
    </lineage>
</organism>
<dbReference type="OrthoDB" id="9761586at2"/>
<dbReference type="RefSeq" id="WP_052453315.1">
    <property type="nucleotide sequence ID" value="NZ_CP004393.1"/>
</dbReference>
<dbReference type="STRING" id="1208324.P73_2977"/>
<protein>
    <submittedName>
        <fullName evidence="3">Hydantoinase B</fullName>
    </submittedName>
</protein>
<reference evidence="3 4" key="1">
    <citation type="journal article" date="2014" name="Int. J. Syst. Evol. Microbiol.">
        <title>Celeribacter indicus sp. nov., a polycyclic aromatic hydrocarbon-degrading bacterium from deep-sea sediment and reclassification of Huaishuia halophila as Celeribacter halophilus comb. nov.</title>
        <authorList>
            <person name="Lai Q."/>
            <person name="Cao J."/>
            <person name="Yuan J."/>
            <person name="Li F."/>
            <person name="Shao Z."/>
        </authorList>
    </citation>
    <scope>NUCLEOTIDE SEQUENCE [LARGE SCALE GENOMIC DNA]</scope>
    <source>
        <strain evidence="3">P73</strain>
    </source>
</reference>
<dbReference type="PANTHER" id="PTHR11365">
    <property type="entry name" value="5-OXOPROLINASE RELATED"/>
    <property type="match status" value="1"/>
</dbReference>
<dbReference type="InterPro" id="IPR003692">
    <property type="entry name" value="Hydantoinase_B"/>
</dbReference>
<dbReference type="PANTHER" id="PTHR11365:SF23">
    <property type="entry name" value="HYPOTHETICAL 5-OXOPROLINASE (EUROFUNG)-RELATED"/>
    <property type="match status" value="1"/>
</dbReference>
<dbReference type="HOGENOM" id="CLU_020413_1_0_5"/>
<accession>A0A0B5E5U0</accession>
<gene>
    <name evidence="3" type="ORF">P73_2977</name>
</gene>
<dbReference type="Pfam" id="PF02538">
    <property type="entry name" value="Hydantoinase_B"/>
    <property type="match status" value="1"/>
</dbReference>
<dbReference type="GO" id="GO:0017168">
    <property type="term" value="F:5-oxoprolinase (ATP-hydrolyzing) activity"/>
    <property type="evidence" value="ECO:0007669"/>
    <property type="project" value="TreeGrafter"/>
</dbReference>
<dbReference type="InterPro" id="IPR045079">
    <property type="entry name" value="Oxoprolinase-like"/>
</dbReference>
<feature type="domain" description="Hydantoinase B/oxoprolinase" evidence="2">
    <location>
        <begin position="11"/>
        <end position="539"/>
    </location>
</feature>
<keyword evidence="4" id="KW-1185">Reference proteome</keyword>
<dbReference type="AlphaFoldDB" id="A0A0B5E5U0"/>
<dbReference type="GO" id="GO:0006749">
    <property type="term" value="P:glutathione metabolic process"/>
    <property type="evidence" value="ECO:0007669"/>
    <property type="project" value="TreeGrafter"/>
</dbReference>
<evidence type="ECO:0000313" key="3">
    <source>
        <dbReference type="EMBL" id="AJE47692.1"/>
    </source>
</evidence>
<name>A0A0B5E5U0_9RHOB</name>
<proteinExistence type="predicted"/>
<evidence type="ECO:0000313" key="4">
    <source>
        <dbReference type="Proteomes" id="UP000031521"/>
    </source>
</evidence>
<dbReference type="GO" id="GO:0005829">
    <property type="term" value="C:cytosol"/>
    <property type="evidence" value="ECO:0007669"/>
    <property type="project" value="TreeGrafter"/>
</dbReference>